<dbReference type="PANTHER" id="PTHR33186">
    <property type="entry name" value="OS10G0136150 PROTEIN-RELATED"/>
    <property type="match status" value="1"/>
</dbReference>
<dbReference type="AlphaFoldDB" id="A0A453GEY0"/>
<dbReference type="EnsemblPlants" id="AET3Gv20986600.1">
    <property type="protein sequence ID" value="AET3Gv20986600.1"/>
    <property type="gene ID" value="AET3Gv20986600"/>
</dbReference>
<dbReference type="PANTHER" id="PTHR33186:SF13">
    <property type="entry name" value="OS10G0138300 PROTEIN"/>
    <property type="match status" value="1"/>
</dbReference>
<evidence type="ECO:0000313" key="2">
    <source>
        <dbReference type="Proteomes" id="UP000015105"/>
    </source>
</evidence>
<sequence length="129" mass="14420">QVQPGHHNLRILPAGDGGLGFIHLSKFHGQLWKREPDSVWVLDRAIGFEQLRSTCNGDSLTLVGVAEESNAILVRAASRVFMVYLQSMEFKKVFNMRFFYHHYPFACCYAAGPGIVDGHGGDKVLLNIM</sequence>
<evidence type="ECO:0000313" key="1">
    <source>
        <dbReference type="EnsemblPlants" id="AET3Gv20986600.1"/>
    </source>
</evidence>
<keyword evidence="2" id="KW-1185">Reference proteome</keyword>
<protein>
    <submittedName>
        <fullName evidence="1">Uncharacterized protein</fullName>
    </submittedName>
</protein>
<reference evidence="2" key="2">
    <citation type="journal article" date="2017" name="Nat. Plants">
        <title>The Aegilops tauschii genome reveals multiple impacts of transposons.</title>
        <authorList>
            <person name="Zhao G."/>
            <person name="Zou C."/>
            <person name="Li K."/>
            <person name="Wang K."/>
            <person name="Li T."/>
            <person name="Gao L."/>
            <person name="Zhang X."/>
            <person name="Wang H."/>
            <person name="Yang Z."/>
            <person name="Liu X."/>
            <person name="Jiang W."/>
            <person name="Mao L."/>
            <person name="Kong X."/>
            <person name="Jiao Y."/>
            <person name="Jia J."/>
        </authorList>
    </citation>
    <scope>NUCLEOTIDE SEQUENCE [LARGE SCALE GENOMIC DNA]</scope>
    <source>
        <strain evidence="2">cv. AL8/78</strain>
    </source>
</reference>
<reference evidence="2" key="1">
    <citation type="journal article" date="2014" name="Science">
        <title>Ancient hybridizations among the ancestral genomes of bread wheat.</title>
        <authorList>
            <consortium name="International Wheat Genome Sequencing Consortium,"/>
            <person name="Marcussen T."/>
            <person name="Sandve S.R."/>
            <person name="Heier L."/>
            <person name="Spannagl M."/>
            <person name="Pfeifer M."/>
            <person name="Jakobsen K.S."/>
            <person name="Wulff B.B."/>
            <person name="Steuernagel B."/>
            <person name="Mayer K.F."/>
            <person name="Olsen O.A."/>
        </authorList>
    </citation>
    <scope>NUCLEOTIDE SEQUENCE [LARGE SCALE GENOMIC DNA]</scope>
    <source>
        <strain evidence="2">cv. AL8/78</strain>
    </source>
</reference>
<organism evidence="1 2">
    <name type="scientific">Aegilops tauschii subsp. strangulata</name>
    <name type="common">Goatgrass</name>
    <dbReference type="NCBI Taxonomy" id="200361"/>
    <lineage>
        <taxon>Eukaryota</taxon>
        <taxon>Viridiplantae</taxon>
        <taxon>Streptophyta</taxon>
        <taxon>Embryophyta</taxon>
        <taxon>Tracheophyta</taxon>
        <taxon>Spermatophyta</taxon>
        <taxon>Magnoliopsida</taxon>
        <taxon>Liliopsida</taxon>
        <taxon>Poales</taxon>
        <taxon>Poaceae</taxon>
        <taxon>BOP clade</taxon>
        <taxon>Pooideae</taxon>
        <taxon>Triticodae</taxon>
        <taxon>Triticeae</taxon>
        <taxon>Triticinae</taxon>
        <taxon>Aegilops</taxon>
    </lineage>
</organism>
<accession>A0A453GEY0</accession>
<proteinExistence type="predicted"/>
<reference evidence="1" key="3">
    <citation type="journal article" date="2017" name="Nature">
        <title>Genome sequence of the progenitor of the wheat D genome Aegilops tauschii.</title>
        <authorList>
            <person name="Luo M.C."/>
            <person name="Gu Y.Q."/>
            <person name="Puiu D."/>
            <person name="Wang H."/>
            <person name="Twardziok S.O."/>
            <person name="Deal K.R."/>
            <person name="Huo N."/>
            <person name="Zhu T."/>
            <person name="Wang L."/>
            <person name="Wang Y."/>
            <person name="McGuire P.E."/>
            <person name="Liu S."/>
            <person name="Long H."/>
            <person name="Ramasamy R.K."/>
            <person name="Rodriguez J.C."/>
            <person name="Van S.L."/>
            <person name="Yuan L."/>
            <person name="Wang Z."/>
            <person name="Xia Z."/>
            <person name="Xiao L."/>
            <person name="Anderson O.D."/>
            <person name="Ouyang S."/>
            <person name="Liang Y."/>
            <person name="Zimin A.V."/>
            <person name="Pertea G."/>
            <person name="Qi P."/>
            <person name="Bennetzen J.L."/>
            <person name="Dai X."/>
            <person name="Dawson M.W."/>
            <person name="Muller H.G."/>
            <person name="Kugler K."/>
            <person name="Rivarola-Duarte L."/>
            <person name="Spannagl M."/>
            <person name="Mayer K.F.X."/>
            <person name="Lu F.H."/>
            <person name="Bevan M.W."/>
            <person name="Leroy P."/>
            <person name="Li P."/>
            <person name="You F.M."/>
            <person name="Sun Q."/>
            <person name="Liu Z."/>
            <person name="Lyons E."/>
            <person name="Wicker T."/>
            <person name="Salzberg S.L."/>
            <person name="Devos K.M."/>
            <person name="Dvorak J."/>
        </authorList>
    </citation>
    <scope>NUCLEOTIDE SEQUENCE [LARGE SCALE GENOMIC DNA]</scope>
    <source>
        <strain evidence="1">cv. AL8/78</strain>
    </source>
</reference>
<dbReference type="Gramene" id="AET3Gv20986600.1">
    <property type="protein sequence ID" value="AET3Gv20986600.1"/>
    <property type="gene ID" value="AET3Gv20986600"/>
</dbReference>
<reference evidence="1" key="4">
    <citation type="submission" date="2019-03" db="UniProtKB">
        <authorList>
            <consortium name="EnsemblPlants"/>
        </authorList>
    </citation>
    <scope>IDENTIFICATION</scope>
</reference>
<reference evidence="1" key="5">
    <citation type="journal article" date="2021" name="G3 (Bethesda)">
        <title>Aegilops tauschii genome assembly Aet v5.0 features greater sequence contiguity and improved annotation.</title>
        <authorList>
            <person name="Wang L."/>
            <person name="Zhu T."/>
            <person name="Rodriguez J.C."/>
            <person name="Deal K.R."/>
            <person name="Dubcovsky J."/>
            <person name="McGuire P.E."/>
            <person name="Lux T."/>
            <person name="Spannagl M."/>
            <person name="Mayer K.F.X."/>
            <person name="Baldrich P."/>
            <person name="Meyers B.C."/>
            <person name="Huo N."/>
            <person name="Gu Y.Q."/>
            <person name="Zhou H."/>
            <person name="Devos K.M."/>
            <person name="Bennetzen J.L."/>
            <person name="Unver T."/>
            <person name="Budak H."/>
            <person name="Gulick P.J."/>
            <person name="Galiba G."/>
            <person name="Kalapos B."/>
            <person name="Nelson D.R."/>
            <person name="Li P."/>
            <person name="You F.M."/>
            <person name="Luo M.C."/>
            <person name="Dvorak J."/>
        </authorList>
    </citation>
    <scope>NUCLEOTIDE SEQUENCE [LARGE SCALE GENOMIC DNA]</scope>
    <source>
        <strain evidence="1">cv. AL8/78</strain>
    </source>
</reference>
<name>A0A453GEY0_AEGTS</name>
<dbReference type="Proteomes" id="UP000015105">
    <property type="component" value="Chromosome 3D"/>
</dbReference>